<name>A0A0G4ASG9_9BACT</name>
<evidence type="ECO:0000256" key="1">
    <source>
        <dbReference type="ARBA" id="ARBA00007435"/>
    </source>
</evidence>
<dbReference type="KEGG" id="pwo:UX70_C0001G0405"/>
<dbReference type="InterPro" id="IPR035901">
    <property type="entry name" value="GIY-YIG_endonuc_sf"/>
</dbReference>
<dbReference type="SUPFAM" id="SSF82771">
    <property type="entry name" value="GIY-YIG endonuclease"/>
    <property type="match status" value="1"/>
</dbReference>
<dbReference type="Proteomes" id="UP000035656">
    <property type="component" value="Chromosome"/>
</dbReference>
<organism evidence="3 4">
    <name type="scientific">Candidatus Wolfebacteria bacterium GW2011_GWB1_47_1</name>
    <dbReference type="NCBI Taxonomy" id="1619007"/>
    <lineage>
        <taxon>Bacteria</taxon>
        <taxon>Candidatus Wolfeibacteriota</taxon>
    </lineage>
</organism>
<gene>
    <name evidence="3" type="ORF">UX70_C0001G0405</name>
</gene>
<comment type="similarity">
    <text evidence="1">Belongs to the UPF0213 family.</text>
</comment>
<reference evidence="3 4" key="1">
    <citation type="journal article" date="2015" name="Nature">
        <title>rRNA introns, odd ribosomes, and small enigmatic genomes across a large radiation of phyla.</title>
        <authorList>
            <person name="Brown C.T."/>
            <person name="Hug L.A."/>
            <person name="Thomas B.C."/>
            <person name="Sharon I."/>
            <person name="Castelle C.J."/>
            <person name="Singh A."/>
            <person name="Wilkins M.J."/>
            <person name="Williams K.H."/>
            <person name="Banfield J.F."/>
        </authorList>
    </citation>
    <scope>NUCLEOTIDE SEQUENCE [LARGE SCALE GENOMIC DNA]</scope>
</reference>
<keyword evidence="3" id="KW-0378">Hydrolase</keyword>
<dbReference type="InterPro" id="IPR050190">
    <property type="entry name" value="UPF0213_domain"/>
</dbReference>
<dbReference type="STRING" id="1619007.UX70_C0001G0405"/>
<dbReference type="CDD" id="cd10456">
    <property type="entry name" value="GIY-YIG_UPF0213"/>
    <property type="match status" value="1"/>
</dbReference>
<proteinExistence type="inferred from homology"/>
<feature type="domain" description="GIY-YIG" evidence="2">
    <location>
        <begin position="4"/>
        <end position="79"/>
    </location>
</feature>
<dbReference type="InterPro" id="IPR000305">
    <property type="entry name" value="GIY-YIG_endonuc"/>
</dbReference>
<dbReference type="PANTHER" id="PTHR34477">
    <property type="entry name" value="UPF0213 PROTEIN YHBQ"/>
    <property type="match status" value="1"/>
</dbReference>
<dbReference type="Gene3D" id="3.40.1440.10">
    <property type="entry name" value="GIY-YIG endonuclease"/>
    <property type="match status" value="1"/>
</dbReference>
<accession>A0A0G4ASG9</accession>
<dbReference type="AlphaFoldDB" id="A0A0G4ASG9"/>
<keyword evidence="3" id="KW-0540">Nuclease</keyword>
<dbReference type="EMBL" id="CP011209">
    <property type="protein sequence ID" value="AKM78128.1"/>
    <property type="molecule type" value="Genomic_DNA"/>
</dbReference>
<dbReference type="Pfam" id="PF01541">
    <property type="entry name" value="GIY-YIG"/>
    <property type="match status" value="1"/>
</dbReference>
<dbReference type="GO" id="GO:0004519">
    <property type="term" value="F:endonuclease activity"/>
    <property type="evidence" value="ECO:0007669"/>
    <property type="project" value="UniProtKB-KW"/>
</dbReference>
<evidence type="ECO:0000313" key="4">
    <source>
        <dbReference type="Proteomes" id="UP000035656"/>
    </source>
</evidence>
<dbReference type="PANTHER" id="PTHR34477:SF1">
    <property type="entry name" value="UPF0213 PROTEIN YHBQ"/>
    <property type="match status" value="1"/>
</dbReference>
<evidence type="ECO:0000313" key="3">
    <source>
        <dbReference type="EMBL" id="AKM78128.1"/>
    </source>
</evidence>
<keyword evidence="3" id="KW-0255">Endonuclease</keyword>
<sequence length="90" mass="10134">MTATPYFVYILECADGSLYTGIATEVERRFKEHAAGKGSKYVHARGAKRICYSEQCADKGSALKREIEIKKLSRENKITLTKSFDKKIPS</sequence>
<protein>
    <submittedName>
        <fullName evidence="3">Excinuclease ABC C subunit domain protein, putative endonuclease</fullName>
    </submittedName>
</protein>
<evidence type="ECO:0000259" key="2">
    <source>
        <dbReference type="PROSITE" id="PS50164"/>
    </source>
</evidence>
<dbReference type="PROSITE" id="PS50164">
    <property type="entry name" value="GIY_YIG"/>
    <property type="match status" value="1"/>
</dbReference>